<evidence type="ECO:0000256" key="1">
    <source>
        <dbReference type="ARBA" id="ARBA00004651"/>
    </source>
</evidence>
<evidence type="ECO:0000313" key="3">
    <source>
        <dbReference type="EMBL" id="MFB9753439.1"/>
    </source>
</evidence>
<dbReference type="InterPro" id="IPR036259">
    <property type="entry name" value="MFS_trans_sf"/>
</dbReference>
<comment type="subcellular location">
    <subcellularLocation>
        <location evidence="1">Cell membrane</location>
        <topology evidence="1">Multi-pass membrane protein</topology>
    </subcellularLocation>
</comment>
<keyword evidence="2" id="KW-0812">Transmembrane</keyword>
<dbReference type="Pfam" id="PF07690">
    <property type="entry name" value="MFS_1"/>
    <property type="match status" value="1"/>
</dbReference>
<comment type="caution">
    <text evidence="3">The sequence shown here is derived from an EMBL/GenBank/DDBJ whole genome shotgun (WGS) entry which is preliminary data.</text>
</comment>
<dbReference type="InterPro" id="IPR011701">
    <property type="entry name" value="MFS"/>
</dbReference>
<keyword evidence="4" id="KW-1185">Reference proteome</keyword>
<evidence type="ECO:0000313" key="4">
    <source>
        <dbReference type="Proteomes" id="UP001589619"/>
    </source>
</evidence>
<gene>
    <name evidence="3" type="ORF">ACFFNY_17880</name>
</gene>
<feature type="transmembrane region" description="Helical" evidence="2">
    <location>
        <begin position="216"/>
        <end position="238"/>
    </location>
</feature>
<feature type="transmembrane region" description="Helical" evidence="2">
    <location>
        <begin position="297"/>
        <end position="315"/>
    </location>
</feature>
<proteinExistence type="predicted"/>
<dbReference type="Proteomes" id="UP001589619">
    <property type="component" value="Unassembled WGS sequence"/>
</dbReference>
<keyword evidence="2" id="KW-1133">Transmembrane helix</keyword>
<dbReference type="SUPFAM" id="SSF103473">
    <property type="entry name" value="MFS general substrate transporter"/>
    <property type="match status" value="1"/>
</dbReference>
<feature type="transmembrane region" description="Helical" evidence="2">
    <location>
        <begin position="244"/>
        <end position="264"/>
    </location>
</feature>
<feature type="transmembrane region" description="Helical" evidence="2">
    <location>
        <begin position="273"/>
        <end position="291"/>
    </location>
</feature>
<dbReference type="EMBL" id="JBHMAG010000012">
    <property type="protein sequence ID" value="MFB9753439.1"/>
    <property type="molecule type" value="Genomic_DNA"/>
</dbReference>
<reference evidence="3 4" key="1">
    <citation type="submission" date="2024-09" db="EMBL/GenBank/DDBJ databases">
        <authorList>
            <person name="Sun Q."/>
            <person name="Mori K."/>
        </authorList>
    </citation>
    <scope>NUCLEOTIDE SEQUENCE [LARGE SCALE GENOMIC DNA]</scope>
    <source>
        <strain evidence="3 4">JCM 12520</strain>
    </source>
</reference>
<feature type="transmembrane region" description="Helical" evidence="2">
    <location>
        <begin position="70"/>
        <end position="88"/>
    </location>
</feature>
<feature type="transmembrane region" description="Helical" evidence="2">
    <location>
        <begin position="42"/>
        <end position="63"/>
    </location>
</feature>
<feature type="transmembrane region" description="Helical" evidence="2">
    <location>
        <begin position="162"/>
        <end position="179"/>
    </location>
</feature>
<dbReference type="RefSeq" id="WP_344901405.1">
    <property type="nucleotide sequence ID" value="NZ_BAAAYO010000001.1"/>
</dbReference>
<name>A0ABV5VYQ4_9BACL</name>
<protein>
    <submittedName>
        <fullName evidence="3">MFS transporter</fullName>
    </submittedName>
</protein>
<evidence type="ECO:0000256" key="2">
    <source>
        <dbReference type="SAM" id="Phobius"/>
    </source>
</evidence>
<feature type="transmembrane region" description="Helical" evidence="2">
    <location>
        <begin position="335"/>
        <end position="356"/>
    </location>
</feature>
<feature type="transmembrane region" description="Helical" evidence="2">
    <location>
        <begin position="94"/>
        <end position="111"/>
    </location>
</feature>
<dbReference type="Gene3D" id="1.20.1250.20">
    <property type="entry name" value="MFS general substrate transporter like domains"/>
    <property type="match status" value="1"/>
</dbReference>
<feature type="transmembrane region" description="Helical" evidence="2">
    <location>
        <begin position="131"/>
        <end position="156"/>
    </location>
</feature>
<organism evidence="3 4">
    <name type="scientific">Paenibacillus hodogayensis</name>
    <dbReference type="NCBI Taxonomy" id="279208"/>
    <lineage>
        <taxon>Bacteria</taxon>
        <taxon>Bacillati</taxon>
        <taxon>Bacillota</taxon>
        <taxon>Bacilli</taxon>
        <taxon>Bacillales</taxon>
        <taxon>Paenibacillaceae</taxon>
        <taxon>Paenibacillus</taxon>
    </lineage>
</organism>
<accession>A0ABV5VYQ4</accession>
<feature type="transmembrane region" description="Helical" evidence="2">
    <location>
        <begin position="12"/>
        <end position="30"/>
    </location>
</feature>
<sequence length="409" mass="45655">MSEALRRWLMMNLMSNTIFVYVGIFINLFIWEKNRLIPEVAWYNLLVYLTWAFAFAAAARWLARTTVRPLLAVSAFAGASAFIVLSFVEVDNRLLWIAMIAVPVGIMYGFYAAAQNLSVSMSGTNAELGRFFSVTGSIQQILNLAIPLLSAVLIFYTGYLGSFALMFVFLVCMLVYSFAMPKISSRDQHAAGDRTPLFAWLWTQLRRKPGLRWFSASNLAAGVFLQFQQLFLLVFTFSVTENKFWIAGLNALYTIATLAGLFLYRKYSWKDSTLLMIGCTLVAAGFLIVLVPAKPLLIVSNVLTAVGLFCFAAAWNTMQIKWVKPYAIPDQAKLLIWRETLICVTRIGMLLIVLSLDDIRGGLFNALIGISLACLLAVPYFEHRAKKTLEQDGSTSPLPATDRKSGMPS</sequence>
<feature type="transmembrane region" description="Helical" evidence="2">
    <location>
        <begin position="362"/>
        <end position="381"/>
    </location>
</feature>
<keyword evidence="2" id="KW-0472">Membrane</keyword>